<gene>
    <name evidence="1" type="ORF">E4L96_08530</name>
</gene>
<evidence type="ECO:0000313" key="1">
    <source>
        <dbReference type="EMBL" id="TFW21840.1"/>
    </source>
</evidence>
<dbReference type="Pfam" id="PF06296">
    <property type="entry name" value="RelE"/>
    <property type="match status" value="1"/>
</dbReference>
<dbReference type="AlphaFoldDB" id="A0A4Y9SIR4"/>
<dbReference type="PIRSF" id="PIRSF018634">
    <property type="entry name" value="UCP018634"/>
    <property type="match status" value="1"/>
</dbReference>
<evidence type="ECO:0000313" key="2">
    <source>
        <dbReference type="Proteomes" id="UP000298438"/>
    </source>
</evidence>
<sequence length="129" mass="14194">MSVVTPTQRKHRVFKSAKFTRIAAKRRITDEELCAAVREVQASPKAYSLGGGVYKKRLNDNLDRSIILAKGGRNWFFVHLFQKSAQANISENELAAFKAAATELAALTAPELAVAVHAGKLQEICHEDS</sequence>
<dbReference type="EMBL" id="SPVF01000114">
    <property type="protein sequence ID" value="TFW21840.1"/>
    <property type="molecule type" value="Genomic_DNA"/>
</dbReference>
<comment type="caution">
    <text evidence="1">The sequence shown here is derived from an EMBL/GenBank/DDBJ whole genome shotgun (WGS) entry which is preliminary data.</text>
</comment>
<protein>
    <submittedName>
        <fullName evidence="1">Type II toxin-antitoxin system RelE/ParE family toxin</fullName>
    </submittedName>
</protein>
<keyword evidence="2" id="KW-1185">Reference proteome</keyword>
<dbReference type="Proteomes" id="UP000298438">
    <property type="component" value="Unassembled WGS sequence"/>
</dbReference>
<accession>A0A4Y9SIR4</accession>
<organism evidence="1 2">
    <name type="scientific">Zemynaea arenosa</name>
    <dbReference type="NCBI Taxonomy" id="2561931"/>
    <lineage>
        <taxon>Bacteria</taxon>
        <taxon>Pseudomonadati</taxon>
        <taxon>Pseudomonadota</taxon>
        <taxon>Betaproteobacteria</taxon>
        <taxon>Burkholderiales</taxon>
        <taxon>Oxalobacteraceae</taxon>
        <taxon>Telluria group</taxon>
        <taxon>Zemynaea</taxon>
    </lineage>
</organism>
<name>A0A4Y9SIR4_9BURK</name>
<dbReference type="InterPro" id="IPR009387">
    <property type="entry name" value="HigB-2"/>
</dbReference>
<dbReference type="RefSeq" id="WP_135206792.1">
    <property type="nucleotide sequence ID" value="NZ_SPVF01000114.1"/>
</dbReference>
<proteinExistence type="predicted"/>
<reference evidence="1 2" key="1">
    <citation type="submission" date="2019-03" db="EMBL/GenBank/DDBJ databases">
        <title>Draft Genome Sequence of Massilia arenosa sp. nov., a Novel Massilia Species Isolated from a Sandy-loam Maize Soil.</title>
        <authorList>
            <person name="Raths R."/>
            <person name="Peta V."/>
            <person name="Bucking H."/>
        </authorList>
    </citation>
    <scope>NUCLEOTIDE SEQUENCE [LARGE SCALE GENOMIC DNA]</scope>
    <source>
        <strain evidence="1 2">MC02</strain>
    </source>
</reference>
<dbReference type="OrthoDB" id="8607264at2"/>